<evidence type="ECO:0000313" key="3">
    <source>
        <dbReference type="Proteomes" id="UP000652761"/>
    </source>
</evidence>
<reference evidence="2" key="1">
    <citation type="submission" date="2017-07" db="EMBL/GenBank/DDBJ databases">
        <title>Taro Niue Genome Assembly and Annotation.</title>
        <authorList>
            <person name="Atibalentja N."/>
            <person name="Keating K."/>
            <person name="Fields C.J."/>
        </authorList>
    </citation>
    <scope>NUCLEOTIDE SEQUENCE</scope>
    <source>
        <strain evidence="2">Niue_2</strain>
        <tissue evidence="2">Leaf</tissue>
    </source>
</reference>
<keyword evidence="1" id="KW-0472">Membrane</keyword>
<dbReference type="EMBL" id="NMUH01004116">
    <property type="protein sequence ID" value="MQM08421.1"/>
    <property type="molecule type" value="Genomic_DNA"/>
</dbReference>
<feature type="transmembrane region" description="Helical" evidence="1">
    <location>
        <begin position="20"/>
        <end position="44"/>
    </location>
</feature>
<accession>A0A843WT01</accession>
<dbReference type="AlphaFoldDB" id="A0A843WT01"/>
<evidence type="ECO:0000256" key="1">
    <source>
        <dbReference type="SAM" id="Phobius"/>
    </source>
</evidence>
<dbReference type="Proteomes" id="UP000652761">
    <property type="component" value="Unassembled WGS sequence"/>
</dbReference>
<protein>
    <submittedName>
        <fullName evidence="2">Uncharacterized protein</fullName>
    </submittedName>
</protein>
<evidence type="ECO:0000313" key="2">
    <source>
        <dbReference type="EMBL" id="MQM08421.1"/>
    </source>
</evidence>
<organism evidence="2 3">
    <name type="scientific">Colocasia esculenta</name>
    <name type="common">Wild taro</name>
    <name type="synonym">Arum esculentum</name>
    <dbReference type="NCBI Taxonomy" id="4460"/>
    <lineage>
        <taxon>Eukaryota</taxon>
        <taxon>Viridiplantae</taxon>
        <taxon>Streptophyta</taxon>
        <taxon>Embryophyta</taxon>
        <taxon>Tracheophyta</taxon>
        <taxon>Spermatophyta</taxon>
        <taxon>Magnoliopsida</taxon>
        <taxon>Liliopsida</taxon>
        <taxon>Araceae</taxon>
        <taxon>Aroideae</taxon>
        <taxon>Colocasieae</taxon>
        <taxon>Colocasia</taxon>
    </lineage>
</organism>
<keyword evidence="1" id="KW-1133">Transmembrane helix</keyword>
<comment type="caution">
    <text evidence="2">The sequence shown here is derived from an EMBL/GenBank/DDBJ whole genome shotgun (WGS) entry which is preliminary data.</text>
</comment>
<proteinExistence type="predicted"/>
<keyword evidence="1" id="KW-0812">Transmembrane</keyword>
<sequence length="86" mass="9317">MVLSDTLLVSSSAQPFVSFHILLSLSLSLSLLVPAIVVFSRYGVTFRSYRHRLKGSPAISAVRTPNSTRLRAVTGSRLPCLRAAVC</sequence>
<gene>
    <name evidence="2" type="ORF">Taro_041276</name>
</gene>
<name>A0A843WT01_COLES</name>
<keyword evidence="3" id="KW-1185">Reference proteome</keyword>